<reference evidence="1" key="1">
    <citation type="submission" date="2020-11" db="EMBL/GenBank/DDBJ databases">
        <authorList>
            <person name="Tran Van P."/>
        </authorList>
    </citation>
    <scope>NUCLEOTIDE SEQUENCE</scope>
</reference>
<accession>A0A7R9AAL5</accession>
<dbReference type="AlphaFoldDB" id="A0A7R9AAL5"/>
<evidence type="ECO:0000313" key="1">
    <source>
        <dbReference type="EMBL" id="CAD7250582.1"/>
    </source>
</evidence>
<sequence>MTLPVKGIEEGLMEFKQNMSMIAEAMDSLGAEGKTVICIIDDPVSEDDLGSWRELVTNEKVRKYNAVAIEVLKERKHVLTWYSSRRITEELMKSTNPFTDGIHLHQFALDFKTQVGEP</sequence>
<dbReference type="OrthoDB" id="1932925at2759"/>
<organism evidence="1">
    <name type="scientific">Darwinula stevensoni</name>
    <dbReference type="NCBI Taxonomy" id="69355"/>
    <lineage>
        <taxon>Eukaryota</taxon>
        <taxon>Metazoa</taxon>
        <taxon>Ecdysozoa</taxon>
        <taxon>Arthropoda</taxon>
        <taxon>Crustacea</taxon>
        <taxon>Oligostraca</taxon>
        <taxon>Ostracoda</taxon>
        <taxon>Podocopa</taxon>
        <taxon>Podocopida</taxon>
        <taxon>Darwinulocopina</taxon>
        <taxon>Darwinuloidea</taxon>
        <taxon>Darwinulidae</taxon>
        <taxon>Darwinula</taxon>
    </lineage>
</organism>
<name>A0A7R9AAL5_9CRUS</name>
<dbReference type="EMBL" id="CAJPEV010002941">
    <property type="protein sequence ID" value="CAG0898484.1"/>
    <property type="molecule type" value="Genomic_DNA"/>
</dbReference>
<protein>
    <submittedName>
        <fullName evidence="1">Uncharacterized protein</fullName>
    </submittedName>
</protein>
<proteinExistence type="predicted"/>
<dbReference type="EMBL" id="LR902458">
    <property type="protein sequence ID" value="CAD7250582.1"/>
    <property type="molecule type" value="Genomic_DNA"/>
</dbReference>
<gene>
    <name evidence="1" type="ORF">DSTB1V02_LOCUS10354</name>
</gene>
<evidence type="ECO:0000313" key="2">
    <source>
        <dbReference type="Proteomes" id="UP000677054"/>
    </source>
</evidence>
<keyword evidence="2" id="KW-1185">Reference proteome</keyword>
<dbReference type="Proteomes" id="UP000677054">
    <property type="component" value="Unassembled WGS sequence"/>
</dbReference>